<feature type="domain" description="HTH tetR-type" evidence="2">
    <location>
        <begin position="33"/>
        <end position="59"/>
    </location>
</feature>
<keyword evidence="1" id="KW-0238">DNA-binding</keyword>
<dbReference type="SUPFAM" id="SSF46689">
    <property type="entry name" value="Homeodomain-like"/>
    <property type="match status" value="1"/>
</dbReference>
<evidence type="ECO:0000313" key="4">
    <source>
        <dbReference type="Proteomes" id="UP001432062"/>
    </source>
</evidence>
<dbReference type="InterPro" id="IPR050109">
    <property type="entry name" value="HTH-type_TetR-like_transc_reg"/>
</dbReference>
<dbReference type="Pfam" id="PF00440">
    <property type="entry name" value="TetR_N"/>
    <property type="match status" value="1"/>
</dbReference>
<evidence type="ECO:0000313" key="3">
    <source>
        <dbReference type="EMBL" id="WUV44737.1"/>
    </source>
</evidence>
<dbReference type="InterPro" id="IPR001647">
    <property type="entry name" value="HTH_TetR"/>
</dbReference>
<evidence type="ECO:0000256" key="1">
    <source>
        <dbReference type="ARBA" id="ARBA00023125"/>
    </source>
</evidence>
<gene>
    <name evidence="3" type="ORF">OG563_37205</name>
</gene>
<dbReference type="Gene3D" id="1.10.357.10">
    <property type="entry name" value="Tetracycline Repressor, domain 2"/>
    <property type="match status" value="1"/>
</dbReference>
<protein>
    <submittedName>
        <fullName evidence="3">TetR/AcrR family transcriptional regulator</fullName>
    </submittedName>
</protein>
<dbReference type="RefSeq" id="WP_329407804.1">
    <property type="nucleotide sequence ID" value="NZ_CP109441.1"/>
</dbReference>
<dbReference type="InterPro" id="IPR036271">
    <property type="entry name" value="Tet_transcr_reg_TetR-rel_C_sf"/>
</dbReference>
<reference evidence="3" key="1">
    <citation type="submission" date="2022-10" db="EMBL/GenBank/DDBJ databases">
        <title>The complete genomes of actinobacterial strains from the NBC collection.</title>
        <authorList>
            <person name="Joergensen T.S."/>
            <person name="Alvarez Arevalo M."/>
            <person name="Sterndorff E.B."/>
            <person name="Faurdal D."/>
            <person name="Vuksanovic O."/>
            <person name="Mourched A.-S."/>
            <person name="Charusanti P."/>
            <person name="Shaw S."/>
            <person name="Blin K."/>
            <person name="Weber T."/>
        </authorList>
    </citation>
    <scope>NUCLEOTIDE SEQUENCE</scope>
    <source>
        <strain evidence="3">NBC_01482</strain>
    </source>
</reference>
<name>A0ABZ1YS84_9NOCA</name>
<dbReference type="SUPFAM" id="SSF48498">
    <property type="entry name" value="Tetracyclin repressor-like, C-terminal domain"/>
    <property type="match status" value="1"/>
</dbReference>
<dbReference type="EMBL" id="CP109441">
    <property type="protein sequence ID" value="WUV44737.1"/>
    <property type="molecule type" value="Genomic_DNA"/>
</dbReference>
<organism evidence="3 4">
    <name type="scientific">Nocardia vinacea</name>
    <dbReference type="NCBI Taxonomy" id="96468"/>
    <lineage>
        <taxon>Bacteria</taxon>
        <taxon>Bacillati</taxon>
        <taxon>Actinomycetota</taxon>
        <taxon>Actinomycetes</taxon>
        <taxon>Mycobacteriales</taxon>
        <taxon>Nocardiaceae</taxon>
        <taxon>Nocardia</taxon>
    </lineage>
</organism>
<accession>A0ABZ1YS84</accession>
<dbReference type="Proteomes" id="UP001432062">
    <property type="component" value="Chromosome"/>
</dbReference>
<keyword evidence="4" id="KW-1185">Reference proteome</keyword>
<evidence type="ECO:0000259" key="2">
    <source>
        <dbReference type="Pfam" id="PF00440"/>
    </source>
</evidence>
<sequence length="221" mass="25059">MTELSRSDLPRWVELREQQHAAVVQAILALVSEGSTQLKVADLAERAGMSRPTFYKYFPTVGAAMLHTERVLLGAMEQFVAQTRSPDKNAREQLLERFELTFEYTCAHPEVVRFFTFFDFTFERFGLAESERTEQLRISSKAGNPLYELFCDGQADGSIDPTLPRDITYLSLISSLVGIRQRLCVEAEWTNGVDQTAREAHSTLVNVWRQALLPPPPNPHP</sequence>
<dbReference type="InterPro" id="IPR009057">
    <property type="entry name" value="Homeodomain-like_sf"/>
</dbReference>
<dbReference type="Gene3D" id="1.10.10.60">
    <property type="entry name" value="Homeodomain-like"/>
    <property type="match status" value="1"/>
</dbReference>
<proteinExistence type="predicted"/>
<dbReference type="PANTHER" id="PTHR30055">
    <property type="entry name" value="HTH-TYPE TRANSCRIPTIONAL REGULATOR RUTR"/>
    <property type="match status" value="1"/>
</dbReference>